<dbReference type="PRINTS" id="PR00674">
    <property type="entry name" value="LIGHTHARVSTB"/>
</dbReference>
<dbReference type="GO" id="GO:0019684">
    <property type="term" value="P:photosynthesis, light reaction"/>
    <property type="evidence" value="ECO:0007669"/>
    <property type="project" value="InterPro"/>
</dbReference>
<dbReference type="SUPFAM" id="SSF56918">
    <property type="entry name" value="Light-harvesting complex subunits"/>
    <property type="match status" value="1"/>
</dbReference>
<accession>A0A4U1L788</accession>
<keyword evidence="13 15" id="KW-0472">Membrane</keyword>
<comment type="function">
    <text evidence="1">Antenna complexes are light-harvesting systems, which transfer the excitation energy to the reaction centers.</text>
</comment>
<keyword evidence="11 15" id="KW-1133">Transmembrane helix</keyword>
<evidence type="ECO:0000256" key="5">
    <source>
        <dbReference type="ARBA" id="ARBA00022494"/>
    </source>
</evidence>
<dbReference type="OrthoDB" id="7391998at2"/>
<gene>
    <name evidence="17" type="ORF">FBR43_09405</name>
</gene>
<evidence type="ECO:0000256" key="9">
    <source>
        <dbReference type="ARBA" id="ARBA00022842"/>
    </source>
</evidence>
<dbReference type="InterPro" id="IPR002362">
    <property type="entry name" value="LHB-1/5"/>
</dbReference>
<evidence type="ECO:0000313" key="17">
    <source>
        <dbReference type="EMBL" id="TKD52205.1"/>
    </source>
</evidence>
<evidence type="ECO:0000256" key="14">
    <source>
        <dbReference type="ARBA" id="ARBA00023243"/>
    </source>
</evidence>
<proteinExistence type="inferred from homology"/>
<keyword evidence="10" id="KW-0076">Bacteriochlorophyll</keyword>
<keyword evidence="5" id="KW-0148">Chlorophyll</keyword>
<evidence type="ECO:0000256" key="11">
    <source>
        <dbReference type="ARBA" id="ARBA00022989"/>
    </source>
</evidence>
<evidence type="ECO:0000256" key="1">
    <source>
        <dbReference type="ARBA" id="ARBA00002455"/>
    </source>
</evidence>
<dbReference type="EMBL" id="SWKR01000002">
    <property type="protein sequence ID" value="TKD52205.1"/>
    <property type="molecule type" value="Genomic_DNA"/>
</dbReference>
<dbReference type="InterPro" id="IPR023624">
    <property type="entry name" value="Antenna_beta_dom_sf"/>
</dbReference>
<dbReference type="GO" id="GO:0046872">
    <property type="term" value="F:metal ion binding"/>
    <property type="evidence" value="ECO:0007669"/>
    <property type="project" value="UniProtKB-KW"/>
</dbReference>
<keyword evidence="12" id="KW-0157">Chromophore</keyword>
<dbReference type="GO" id="GO:0042314">
    <property type="term" value="F:bacteriochlorophyll binding"/>
    <property type="evidence" value="ECO:0007669"/>
    <property type="project" value="UniProtKB-KW"/>
</dbReference>
<evidence type="ECO:0000313" key="18">
    <source>
        <dbReference type="Proteomes" id="UP000309138"/>
    </source>
</evidence>
<comment type="subcellular location">
    <subcellularLocation>
        <location evidence="2">Cell inner membrane</location>
        <topology evidence="2">Single-pass type II membrane protein</topology>
    </subcellularLocation>
</comment>
<evidence type="ECO:0000259" key="16">
    <source>
        <dbReference type="Pfam" id="PF00556"/>
    </source>
</evidence>
<keyword evidence="4" id="KW-1003">Cell membrane</keyword>
<dbReference type="AlphaFoldDB" id="A0A4U1L788"/>
<evidence type="ECO:0000256" key="15">
    <source>
        <dbReference type="SAM" id="Phobius"/>
    </source>
</evidence>
<evidence type="ECO:0000256" key="4">
    <source>
        <dbReference type="ARBA" id="ARBA00022475"/>
    </source>
</evidence>
<dbReference type="InterPro" id="IPR000066">
    <property type="entry name" value="Antenna_a/b"/>
</dbReference>
<evidence type="ECO:0000256" key="10">
    <source>
        <dbReference type="ARBA" id="ARBA00022956"/>
    </source>
</evidence>
<keyword evidence="7 15" id="KW-0812">Transmembrane</keyword>
<keyword evidence="14" id="KW-0437">Light-harvesting polypeptide</keyword>
<dbReference type="InterPro" id="IPR035889">
    <property type="entry name" value="Light-harvesting_complex"/>
</dbReference>
<evidence type="ECO:0000256" key="13">
    <source>
        <dbReference type="ARBA" id="ARBA00023136"/>
    </source>
</evidence>
<dbReference type="PROSITE" id="PS00969">
    <property type="entry name" value="ANTENNA_COMP_BETA"/>
    <property type="match status" value="1"/>
</dbReference>
<dbReference type="Proteomes" id="UP000309138">
    <property type="component" value="Unassembled WGS sequence"/>
</dbReference>
<keyword evidence="9" id="KW-0460">Magnesium</keyword>
<evidence type="ECO:0000256" key="2">
    <source>
        <dbReference type="ARBA" id="ARBA00004249"/>
    </source>
</evidence>
<evidence type="ECO:0000256" key="7">
    <source>
        <dbReference type="ARBA" id="ARBA00022692"/>
    </source>
</evidence>
<comment type="caution">
    <text evidence="17">The sequence shown here is derived from an EMBL/GenBank/DDBJ whole genome shotgun (WGS) entry which is preliminary data.</text>
</comment>
<protein>
    <submittedName>
        <fullName evidence="17">Light-harvesting protein</fullName>
    </submittedName>
</protein>
<keyword evidence="18" id="KW-1185">Reference proteome</keyword>
<name>A0A4U1L788_9SPHN</name>
<evidence type="ECO:0000256" key="6">
    <source>
        <dbReference type="ARBA" id="ARBA00022549"/>
    </source>
</evidence>
<evidence type="ECO:0000256" key="12">
    <source>
        <dbReference type="ARBA" id="ARBA00022991"/>
    </source>
</evidence>
<dbReference type="Gene3D" id="1.20.5.250">
    <property type="match status" value="1"/>
</dbReference>
<keyword evidence="6" id="KW-0042">Antenna complex</keyword>
<dbReference type="GO" id="GO:0030077">
    <property type="term" value="C:plasma membrane light-harvesting complex"/>
    <property type="evidence" value="ECO:0007669"/>
    <property type="project" value="InterPro"/>
</dbReference>
<reference evidence="17 18" key="1">
    <citation type="submission" date="2019-04" db="EMBL/GenBank/DDBJ databases">
        <authorList>
            <person name="Yang Y."/>
            <person name="Wei D."/>
        </authorList>
    </citation>
    <scope>NUCLEOTIDE SEQUENCE [LARGE SCALE GENOMIC DNA]</scope>
    <source>
        <strain evidence="17 18">L-1-4w-11</strain>
    </source>
</reference>
<evidence type="ECO:0000256" key="8">
    <source>
        <dbReference type="ARBA" id="ARBA00022723"/>
    </source>
</evidence>
<feature type="transmembrane region" description="Helical" evidence="15">
    <location>
        <begin position="26"/>
        <end position="48"/>
    </location>
</feature>
<keyword evidence="8" id="KW-0479">Metal-binding</keyword>
<feature type="domain" description="Antenna complex alpha/beta subunit" evidence="16">
    <location>
        <begin position="18"/>
        <end position="52"/>
    </location>
</feature>
<sequence>MTDHRDERMGPGTYLTPEEAKEFHKLFMTSFIGFTAVAIVAHVLAWTWRPWLPGPDGYAAVADKVQVAQTALGAFLA</sequence>
<organism evidence="17 18">
    <name type="scientific">Sphingomonas baiyangensis</name>
    <dbReference type="NCBI Taxonomy" id="2572576"/>
    <lineage>
        <taxon>Bacteria</taxon>
        <taxon>Pseudomonadati</taxon>
        <taxon>Pseudomonadota</taxon>
        <taxon>Alphaproteobacteria</taxon>
        <taxon>Sphingomonadales</taxon>
        <taxon>Sphingomonadaceae</taxon>
        <taxon>Sphingomonas</taxon>
    </lineage>
</organism>
<comment type="similarity">
    <text evidence="3">Belongs to the antenna complex beta subunit family.</text>
</comment>
<dbReference type="NCBIfam" id="NF040862">
    <property type="entry name" value="pufB_517_ASD"/>
    <property type="match status" value="1"/>
</dbReference>
<dbReference type="InterPro" id="IPR023623">
    <property type="entry name" value="Antenna_beta_CS"/>
</dbReference>
<evidence type="ECO:0000256" key="3">
    <source>
        <dbReference type="ARBA" id="ARBA00011052"/>
    </source>
</evidence>
<dbReference type="GO" id="GO:0005886">
    <property type="term" value="C:plasma membrane"/>
    <property type="evidence" value="ECO:0007669"/>
    <property type="project" value="UniProtKB-SubCell"/>
</dbReference>
<dbReference type="Pfam" id="PF00556">
    <property type="entry name" value="LHC"/>
    <property type="match status" value="1"/>
</dbReference>